<reference evidence="2" key="1">
    <citation type="submission" date="2021-05" db="EMBL/GenBank/DDBJ databases">
        <authorList>
            <person name="Pietrasiak N."/>
            <person name="Ward R."/>
            <person name="Stajich J.E."/>
            <person name="Kurbessoian T."/>
        </authorList>
    </citation>
    <scope>NUCLEOTIDE SEQUENCE</scope>
    <source>
        <strain evidence="2">GSE-NOS-MK-12-04C</strain>
    </source>
</reference>
<keyword evidence="1" id="KW-1133">Transmembrane helix</keyword>
<dbReference type="Pfam" id="PF09601">
    <property type="entry name" value="DUF2459"/>
    <property type="match status" value="1"/>
</dbReference>
<feature type="transmembrane region" description="Helical" evidence="1">
    <location>
        <begin position="12"/>
        <end position="36"/>
    </location>
</feature>
<dbReference type="NCBIfam" id="TIGR02117">
    <property type="entry name" value="chp_urease_rgn"/>
    <property type="match status" value="1"/>
</dbReference>
<dbReference type="InterPro" id="IPR011727">
    <property type="entry name" value="CHP02117"/>
</dbReference>
<keyword evidence="1" id="KW-0812">Transmembrane</keyword>
<accession>A0A951US80</accession>
<reference evidence="2" key="2">
    <citation type="journal article" date="2022" name="Microbiol. Resour. Announc.">
        <title>Metagenome Sequencing to Explore Phylogenomics of Terrestrial Cyanobacteria.</title>
        <authorList>
            <person name="Ward R.D."/>
            <person name="Stajich J.E."/>
            <person name="Johansen J.R."/>
            <person name="Huntemann M."/>
            <person name="Clum A."/>
            <person name="Foster B."/>
            <person name="Foster B."/>
            <person name="Roux S."/>
            <person name="Palaniappan K."/>
            <person name="Varghese N."/>
            <person name="Mukherjee S."/>
            <person name="Reddy T.B.K."/>
            <person name="Daum C."/>
            <person name="Copeland A."/>
            <person name="Chen I.A."/>
            <person name="Ivanova N.N."/>
            <person name="Kyrpides N.C."/>
            <person name="Shapiro N."/>
            <person name="Eloe-Fadrosh E.A."/>
            <person name="Pietrasiak N."/>
        </authorList>
    </citation>
    <scope>NUCLEOTIDE SEQUENCE</scope>
    <source>
        <strain evidence="2">GSE-NOS-MK-12-04C</strain>
    </source>
</reference>
<proteinExistence type="predicted"/>
<dbReference type="Proteomes" id="UP000729701">
    <property type="component" value="Unassembled WGS sequence"/>
</dbReference>
<sequence>MKINYSLFLRLLYISIRYFFIVILSSFTLLTITALIPRKWTSYSRHNCNFQICISNTGVHTNIIVPTQNKVYDWHNYLSLDIVGVDTESDYKYLSFGWGDRAFYLSTPTLADLKFSTTFNALFLPTPSVMYVKGYQLLPTDVGVKCIQVNQDDYLQLVKYIQASFQLDGKGRKIRIGNGHSSNAGFYAAVGDYSILNNCNTWTAEGLRKANVNTPLWDGFSSAIMWQLRSGCE</sequence>
<dbReference type="EMBL" id="JAHHGZ010000007">
    <property type="protein sequence ID" value="MBW4667482.1"/>
    <property type="molecule type" value="Genomic_DNA"/>
</dbReference>
<protein>
    <submittedName>
        <fullName evidence="2">TIGR02117 family protein</fullName>
    </submittedName>
</protein>
<gene>
    <name evidence="2" type="ORF">KME60_08640</name>
</gene>
<organism evidence="2 3">
    <name type="scientific">Cyanomargarita calcarea GSE-NOS-MK-12-04C</name>
    <dbReference type="NCBI Taxonomy" id="2839659"/>
    <lineage>
        <taxon>Bacteria</taxon>
        <taxon>Bacillati</taxon>
        <taxon>Cyanobacteriota</taxon>
        <taxon>Cyanophyceae</taxon>
        <taxon>Nostocales</taxon>
        <taxon>Cyanomargaritaceae</taxon>
        <taxon>Cyanomargarita</taxon>
    </lineage>
</organism>
<dbReference type="AlphaFoldDB" id="A0A951US80"/>
<evidence type="ECO:0000313" key="2">
    <source>
        <dbReference type="EMBL" id="MBW4667482.1"/>
    </source>
</evidence>
<keyword evidence="1" id="KW-0472">Membrane</keyword>
<evidence type="ECO:0000313" key="3">
    <source>
        <dbReference type="Proteomes" id="UP000729701"/>
    </source>
</evidence>
<evidence type="ECO:0000256" key="1">
    <source>
        <dbReference type="SAM" id="Phobius"/>
    </source>
</evidence>
<name>A0A951US80_9CYAN</name>
<comment type="caution">
    <text evidence="2">The sequence shown here is derived from an EMBL/GenBank/DDBJ whole genome shotgun (WGS) entry which is preliminary data.</text>
</comment>